<dbReference type="PANTHER" id="PTHR33490">
    <property type="entry name" value="BLR5614 PROTEIN-RELATED"/>
    <property type="match status" value="1"/>
</dbReference>
<gene>
    <name evidence="2" type="ORF">SE18_13640</name>
</gene>
<evidence type="ECO:0000259" key="1">
    <source>
        <dbReference type="SMART" id="SM00460"/>
    </source>
</evidence>
<dbReference type="PATRIC" id="fig|70996.4.peg.3353"/>
<dbReference type="EMBL" id="LGKP01000022">
    <property type="protein sequence ID" value="KPL85941.1"/>
    <property type="molecule type" value="Genomic_DNA"/>
</dbReference>
<evidence type="ECO:0000313" key="3">
    <source>
        <dbReference type="Proteomes" id="UP000050277"/>
    </source>
</evidence>
<comment type="caution">
    <text evidence="2">The sequence shown here is derived from an EMBL/GenBank/DDBJ whole genome shotgun (WGS) entry which is preliminary data.</text>
</comment>
<dbReference type="InterPro" id="IPR013589">
    <property type="entry name" value="Bac_transglu_N"/>
</dbReference>
<dbReference type="Pfam" id="PF01841">
    <property type="entry name" value="Transglut_core"/>
    <property type="match status" value="1"/>
</dbReference>
<evidence type="ECO:0000313" key="2">
    <source>
        <dbReference type="EMBL" id="KPL85941.1"/>
    </source>
</evidence>
<feature type="domain" description="Transglutaminase-like" evidence="1">
    <location>
        <begin position="172"/>
        <end position="240"/>
    </location>
</feature>
<dbReference type="PANTHER" id="PTHR33490:SF6">
    <property type="entry name" value="SLL1049 PROTEIN"/>
    <property type="match status" value="1"/>
</dbReference>
<name>A0A0P6Y270_9CHLR</name>
<keyword evidence="3" id="KW-1185">Reference proteome</keyword>
<dbReference type="Proteomes" id="UP000050277">
    <property type="component" value="Unassembled WGS sequence"/>
</dbReference>
<dbReference type="AlphaFoldDB" id="A0A0P6Y270"/>
<dbReference type="SMART" id="SM00460">
    <property type="entry name" value="TGc"/>
    <property type="match status" value="1"/>
</dbReference>
<dbReference type="STRING" id="70996.SE18_13640"/>
<dbReference type="InterPro" id="IPR038765">
    <property type="entry name" value="Papain-like_cys_pep_sf"/>
</dbReference>
<dbReference type="Gene3D" id="3.10.620.30">
    <property type="match status" value="1"/>
</dbReference>
<reference evidence="2 3" key="1">
    <citation type="submission" date="2015-07" db="EMBL/GenBank/DDBJ databases">
        <title>Whole genome sequence of Herpetosiphon geysericola DSM 7119.</title>
        <authorList>
            <person name="Hemp J."/>
            <person name="Ward L.M."/>
            <person name="Pace L.A."/>
            <person name="Fischer W.W."/>
        </authorList>
    </citation>
    <scope>NUCLEOTIDE SEQUENCE [LARGE SCALE GENOMIC DNA]</scope>
    <source>
        <strain evidence="2 3">DSM 7119</strain>
    </source>
</reference>
<dbReference type="InterPro" id="IPR002931">
    <property type="entry name" value="Transglutaminase-like"/>
</dbReference>
<protein>
    <submittedName>
        <fullName evidence="2">Transglutaminase</fullName>
    </submittedName>
</protein>
<proteinExistence type="predicted"/>
<sequence length="318" mass="35873">MYYTIRHVTRFRYSNPISESMMEVRKQPRTEGEQRCLSFDITTKPKSKVLVYLDSQGNTVHHFDLPRAHTQLEIVTQAYVENRVQAPAADLTLDLSTWQILEDHALNGYDWDYLNPSQFVASTDLLQTFAAEIGLNKQSDPLSLARLITQSIYDKFEYVPQSTRADSPIDEALATRRGVCQDYTHIMLSLLRSLQIPARYVSGYLFHRTDDSVRSAADASHAWVEAWLPSLGWIGFDPTNNVVVGDRHLRVAIGRDYADVPPTHGIFKGETQSTLEVAVQVRLADEPLHADEPSQLAGWSQVEGGDVAAAIQQMQQQQ</sequence>
<dbReference type="Pfam" id="PF08379">
    <property type="entry name" value="Bact_transglu_N"/>
    <property type="match status" value="1"/>
</dbReference>
<dbReference type="OrthoDB" id="9787782at2"/>
<organism evidence="2 3">
    <name type="scientific">Herpetosiphon geysericola</name>
    <dbReference type="NCBI Taxonomy" id="70996"/>
    <lineage>
        <taxon>Bacteria</taxon>
        <taxon>Bacillati</taxon>
        <taxon>Chloroflexota</taxon>
        <taxon>Chloroflexia</taxon>
        <taxon>Herpetosiphonales</taxon>
        <taxon>Herpetosiphonaceae</taxon>
        <taxon>Herpetosiphon</taxon>
    </lineage>
</organism>
<dbReference type="SUPFAM" id="SSF54001">
    <property type="entry name" value="Cysteine proteinases"/>
    <property type="match status" value="1"/>
</dbReference>
<accession>A0A0P6Y270</accession>
<dbReference type="RefSeq" id="WP_054535014.1">
    <property type="nucleotide sequence ID" value="NZ_LGKP01000022.1"/>
</dbReference>